<protein>
    <recommendedName>
        <fullName evidence="3">CAAX prenyl protease 2/Lysostaphin resistance protein A-like domain-containing protein</fullName>
    </recommendedName>
</protein>
<dbReference type="GO" id="GO:0080120">
    <property type="term" value="P:CAAX-box protein maturation"/>
    <property type="evidence" value="ECO:0007669"/>
    <property type="project" value="UniProtKB-ARBA"/>
</dbReference>
<dbReference type="Proteomes" id="UP000248776">
    <property type="component" value="Unassembled WGS sequence"/>
</dbReference>
<feature type="transmembrane region" description="Helical" evidence="2">
    <location>
        <begin position="162"/>
        <end position="177"/>
    </location>
</feature>
<dbReference type="GO" id="GO:0004175">
    <property type="term" value="F:endopeptidase activity"/>
    <property type="evidence" value="ECO:0007669"/>
    <property type="project" value="UniProtKB-ARBA"/>
</dbReference>
<feature type="transmembrane region" description="Helical" evidence="2">
    <location>
        <begin position="34"/>
        <end position="51"/>
    </location>
</feature>
<evidence type="ECO:0000259" key="3">
    <source>
        <dbReference type="Pfam" id="PF02517"/>
    </source>
</evidence>
<sequence>MNQLLVLLWAGIISLSFRYKGFIFNTYDSLLKFILRRFNQTFLLFVPLFFLDSENLFKFKFTWIYMSISIGIPLFYWVMNFTKVQFLLADFAYISGEIPTHIYIINFINSLFLIIGEELFFRYTVYYFFIGKGFLVVLFLSNFLFVLSHLVSTPKGYSRNDIFRQIFFSTVCCYLLFKTNNIVYAILTHFIFNLPFVLVSIRRVIFNCVNTDDNYQ</sequence>
<keyword evidence="2" id="KW-1133">Transmembrane helix</keyword>
<dbReference type="Pfam" id="PF02517">
    <property type="entry name" value="Rce1-like"/>
    <property type="match status" value="1"/>
</dbReference>
<proteinExistence type="inferred from homology"/>
<feature type="transmembrane region" description="Helical" evidence="2">
    <location>
        <begin position="91"/>
        <end position="114"/>
    </location>
</feature>
<gene>
    <name evidence="4" type="ORF">CKU37_11305</name>
</gene>
<feature type="domain" description="CAAX prenyl protease 2/Lysostaphin resistance protein A-like" evidence="3">
    <location>
        <begin position="104"/>
        <end position="194"/>
    </location>
</feature>
<keyword evidence="2" id="KW-0812">Transmembrane</keyword>
<dbReference type="InterPro" id="IPR003675">
    <property type="entry name" value="Rce1/LyrA-like_dom"/>
</dbReference>
<evidence type="ECO:0000313" key="4">
    <source>
        <dbReference type="EMBL" id="PZD55335.1"/>
    </source>
</evidence>
<feature type="transmembrane region" description="Helical" evidence="2">
    <location>
        <begin position="63"/>
        <end position="79"/>
    </location>
</feature>
<dbReference type="AlphaFoldDB" id="A0AA45HT81"/>
<dbReference type="EMBL" id="NSIW01000023">
    <property type="protein sequence ID" value="PZD55335.1"/>
    <property type="molecule type" value="Genomic_DNA"/>
</dbReference>
<comment type="similarity">
    <text evidence="1">Belongs to the UPF0177 family.</text>
</comment>
<evidence type="ECO:0000256" key="2">
    <source>
        <dbReference type="SAM" id="Phobius"/>
    </source>
</evidence>
<comment type="caution">
    <text evidence="4">The sequence shown here is derived from an EMBL/GenBank/DDBJ whole genome shotgun (WGS) entry which is preliminary data.</text>
</comment>
<keyword evidence="2" id="KW-0472">Membrane</keyword>
<organism evidence="4 5">
    <name type="scientific">Streptococcus salivarius</name>
    <dbReference type="NCBI Taxonomy" id="1304"/>
    <lineage>
        <taxon>Bacteria</taxon>
        <taxon>Bacillati</taxon>
        <taxon>Bacillota</taxon>
        <taxon>Bacilli</taxon>
        <taxon>Lactobacillales</taxon>
        <taxon>Streptococcaceae</taxon>
        <taxon>Streptococcus</taxon>
    </lineage>
</organism>
<name>A0AA45HT81_STRSL</name>
<feature type="transmembrane region" description="Helical" evidence="2">
    <location>
        <begin position="126"/>
        <end position="150"/>
    </location>
</feature>
<evidence type="ECO:0000313" key="5">
    <source>
        <dbReference type="Proteomes" id="UP000248776"/>
    </source>
</evidence>
<reference evidence="4 5" key="1">
    <citation type="submission" date="2017-08" db="EMBL/GenBank/DDBJ databases">
        <title>Streptococcus salivarius strain HS0302 Genome.</title>
        <authorList>
            <person name="Smith J."/>
            <person name="Deng P."/>
            <person name="Geng M."/>
        </authorList>
    </citation>
    <scope>NUCLEOTIDE SEQUENCE [LARGE SCALE GENOMIC DNA]</scope>
    <source>
        <strain evidence="4 5">HS0302</strain>
    </source>
</reference>
<evidence type="ECO:0000256" key="1">
    <source>
        <dbReference type="ARBA" id="ARBA00009067"/>
    </source>
</evidence>
<accession>A0AA45HT81</accession>